<dbReference type="PANTHER" id="PTHR24361">
    <property type="entry name" value="MITOGEN-ACTIVATED KINASE KINASE KINASE"/>
    <property type="match status" value="1"/>
</dbReference>
<proteinExistence type="predicted"/>
<dbReference type="GO" id="GO:0005737">
    <property type="term" value="C:cytoplasm"/>
    <property type="evidence" value="ECO:0007669"/>
    <property type="project" value="TreeGrafter"/>
</dbReference>
<dbReference type="InterPro" id="IPR053235">
    <property type="entry name" value="Ser_Thr_kinase"/>
</dbReference>
<dbReference type="SUPFAM" id="SSF56112">
    <property type="entry name" value="Protein kinase-like (PK-like)"/>
    <property type="match status" value="1"/>
</dbReference>
<reference evidence="2" key="1">
    <citation type="submission" date="2016-10" db="EMBL/GenBank/DDBJ databases">
        <title>Sequence of Gallionella enrichment culture.</title>
        <authorList>
            <person name="Poehlein A."/>
            <person name="Muehling M."/>
            <person name="Daniel R."/>
        </authorList>
    </citation>
    <scope>NUCLEOTIDE SEQUENCE</scope>
</reference>
<dbReference type="InterPro" id="IPR011990">
    <property type="entry name" value="TPR-like_helical_dom_sf"/>
</dbReference>
<dbReference type="SMART" id="SM00220">
    <property type="entry name" value="S_TKc"/>
    <property type="match status" value="1"/>
</dbReference>
<accession>A0A1J5SDQ1</accession>
<dbReference type="GO" id="GO:0005524">
    <property type="term" value="F:ATP binding"/>
    <property type="evidence" value="ECO:0007669"/>
    <property type="project" value="InterPro"/>
</dbReference>
<dbReference type="EMBL" id="MLJW01000046">
    <property type="protein sequence ID" value="OIR06059.1"/>
    <property type="molecule type" value="Genomic_DNA"/>
</dbReference>
<keyword evidence="2" id="KW-0808">Transferase</keyword>
<dbReference type="EC" id="2.7.11.1" evidence="2"/>
<keyword evidence="2" id="KW-0418">Kinase</keyword>
<protein>
    <submittedName>
        <fullName evidence="2">Serine/threonine-protein kinase PknB</fullName>
        <ecNumber evidence="2">2.7.11.1</ecNumber>
    </submittedName>
</protein>
<dbReference type="PROSITE" id="PS50011">
    <property type="entry name" value="PROTEIN_KINASE_DOM"/>
    <property type="match status" value="1"/>
</dbReference>
<dbReference type="Gene3D" id="1.10.510.10">
    <property type="entry name" value="Transferase(Phosphotransferase) domain 1"/>
    <property type="match status" value="1"/>
</dbReference>
<name>A0A1J5SDQ1_9ZZZZ</name>
<dbReference type="SUPFAM" id="SSF48452">
    <property type="entry name" value="TPR-like"/>
    <property type="match status" value="1"/>
</dbReference>
<dbReference type="PROSITE" id="PS00108">
    <property type="entry name" value="PROTEIN_KINASE_ST"/>
    <property type="match status" value="1"/>
</dbReference>
<dbReference type="InterPro" id="IPR008271">
    <property type="entry name" value="Ser/Thr_kinase_AS"/>
</dbReference>
<organism evidence="2">
    <name type="scientific">mine drainage metagenome</name>
    <dbReference type="NCBI Taxonomy" id="410659"/>
    <lineage>
        <taxon>unclassified sequences</taxon>
        <taxon>metagenomes</taxon>
        <taxon>ecological metagenomes</taxon>
    </lineage>
</organism>
<dbReference type="Pfam" id="PF00069">
    <property type="entry name" value="Pkinase"/>
    <property type="match status" value="1"/>
</dbReference>
<dbReference type="GO" id="GO:0004674">
    <property type="term" value="F:protein serine/threonine kinase activity"/>
    <property type="evidence" value="ECO:0007669"/>
    <property type="project" value="UniProtKB-EC"/>
</dbReference>
<dbReference type="CDD" id="cd14014">
    <property type="entry name" value="STKc_PknB_like"/>
    <property type="match status" value="1"/>
</dbReference>
<gene>
    <name evidence="2" type="primary">pknB_6</name>
    <name evidence="2" type="ORF">GALL_118560</name>
</gene>
<sequence length="549" mass="62256">MVYKLFPVCGDEQTVAMKTIKGNSSIEAFDIECEAWFSVAHHPNIARPLAFGSYKSLPSVLIEWYPGSLADLKAAEMSGKQIQDLISGTINALSFSYNEKRLIHQDIKPSNILIDDSGSTRLSDFGLARCVARTAKERIVYDVGNIPKSTSRELSGTPFYMAPELWDGVTPSIRTDIFSLGVTFYQFLTKEHPYVENTEERRVSVKVRMEPLIRALQAKGDFGLQIRHFITKCLELDPRSRYQSYEEIFQDNAWLTQTTLNDSWGVERSHIVVGSSQFYRSKGDVKSAFSVLEKFLDKKPNDPILMAELGNLNNAIGQHSEAELHFSLAYNNLKKENGIYGTYFVPQPALAWARCLIKLDRPQEALNIIDEVLGWEKKLPTNIKPKRSLADSGRCSEIGWYYLYRGEFEKATNTLLKYSSRRSLDKEETVWLVEAAWISGLIKFSADEITLKIVEMLPDVVASKGEIEYTWSRVILHAHVNPLHKAKLYNSNPSYFFVETNSLEKAEGLKSGSLMIPNEISKQIPFVVIMDKFSTGGKHHEHIRSISKI</sequence>
<comment type="caution">
    <text evidence="2">The sequence shown here is derived from an EMBL/GenBank/DDBJ whole genome shotgun (WGS) entry which is preliminary data.</text>
</comment>
<dbReference type="InterPro" id="IPR011009">
    <property type="entry name" value="Kinase-like_dom_sf"/>
</dbReference>
<dbReference type="Gene3D" id="1.25.40.10">
    <property type="entry name" value="Tetratricopeptide repeat domain"/>
    <property type="match status" value="1"/>
</dbReference>
<dbReference type="InterPro" id="IPR000719">
    <property type="entry name" value="Prot_kinase_dom"/>
</dbReference>
<evidence type="ECO:0000259" key="1">
    <source>
        <dbReference type="PROSITE" id="PS50011"/>
    </source>
</evidence>
<feature type="domain" description="Protein kinase" evidence="1">
    <location>
        <begin position="1"/>
        <end position="255"/>
    </location>
</feature>
<dbReference type="AlphaFoldDB" id="A0A1J5SDQ1"/>
<evidence type="ECO:0000313" key="2">
    <source>
        <dbReference type="EMBL" id="OIR06059.1"/>
    </source>
</evidence>